<accession>A0A4D7Y887</accession>
<feature type="compositionally biased region" description="Basic and acidic residues" evidence="1">
    <location>
        <begin position="109"/>
        <end position="120"/>
    </location>
</feature>
<name>A0A4D7Y887_AGRTU</name>
<feature type="region of interest" description="Disordered" evidence="1">
    <location>
        <begin position="94"/>
        <end position="120"/>
    </location>
</feature>
<gene>
    <name evidence="2" type="ORF">CFBP7129_01630</name>
</gene>
<dbReference type="Proteomes" id="UP000298649">
    <property type="component" value="Chromosome circular"/>
</dbReference>
<proteinExistence type="predicted"/>
<evidence type="ECO:0000313" key="2">
    <source>
        <dbReference type="EMBL" id="QCL93035.1"/>
    </source>
</evidence>
<dbReference type="EMBL" id="CP039922">
    <property type="protein sequence ID" value="QCL93035.1"/>
    <property type="molecule type" value="Genomic_DNA"/>
</dbReference>
<sequence>MRFTTVAGAAPCCRYSKNISIEKIATPLKKPGAAEGPDTGQRQGYWQITLRGKLFRSKAIPAAGGLPELPEHSGTFCRISGRKTGVHFSWKCSKRSLTGSPRGCVQRGSDGRSDPRAGRY</sequence>
<dbReference type="AlphaFoldDB" id="A0A4D7Y887"/>
<protein>
    <submittedName>
        <fullName evidence="2">Uncharacterized protein</fullName>
    </submittedName>
</protein>
<evidence type="ECO:0000313" key="3">
    <source>
        <dbReference type="Proteomes" id="UP000298649"/>
    </source>
</evidence>
<organism evidence="2 3">
    <name type="scientific">Agrobacterium tumefaciens</name>
    <dbReference type="NCBI Taxonomy" id="358"/>
    <lineage>
        <taxon>Bacteria</taxon>
        <taxon>Pseudomonadati</taxon>
        <taxon>Pseudomonadota</taxon>
        <taxon>Alphaproteobacteria</taxon>
        <taxon>Hyphomicrobiales</taxon>
        <taxon>Rhizobiaceae</taxon>
        <taxon>Rhizobium/Agrobacterium group</taxon>
        <taxon>Agrobacterium</taxon>
        <taxon>Agrobacterium tumefaciens complex</taxon>
    </lineage>
</organism>
<reference evidence="2 3" key="1">
    <citation type="submission" date="2019-04" db="EMBL/GenBank/DDBJ databases">
        <title>Complete genome sequence of Agrobacterium tumefaciens CFBP7129.</title>
        <authorList>
            <person name="Haryono M."/>
            <person name="Lin Y.-C."/>
            <person name="Lai E.-M."/>
            <person name="Kuo C.-H."/>
        </authorList>
    </citation>
    <scope>NUCLEOTIDE SEQUENCE [LARGE SCALE GENOMIC DNA]</scope>
    <source>
        <strain evidence="2 3">CFBP7129</strain>
    </source>
</reference>
<evidence type="ECO:0000256" key="1">
    <source>
        <dbReference type="SAM" id="MobiDB-lite"/>
    </source>
</evidence>